<dbReference type="AlphaFoldDB" id="A0A5C6UB51"/>
<feature type="repeat" description="TPR" evidence="1">
    <location>
        <begin position="46"/>
        <end position="79"/>
    </location>
</feature>
<dbReference type="Pfam" id="PF13432">
    <property type="entry name" value="TPR_16"/>
    <property type="match status" value="1"/>
</dbReference>
<dbReference type="InterPro" id="IPR019734">
    <property type="entry name" value="TPR_rpt"/>
</dbReference>
<protein>
    <submittedName>
        <fullName evidence="2">Tetratricopeptide repeat protein</fullName>
    </submittedName>
</protein>
<feature type="repeat" description="TPR" evidence="1">
    <location>
        <begin position="80"/>
        <end position="113"/>
    </location>
</feature>
<evidence type="ECO:0000313" key="2">
    <source>
        <dbReference type="EMBL" id="TXC68938.1"/>
    </source>
</evidence>
<dbReference type="PROSITE" id="PS50005">
    <property type="entry name" value="TPR"/>
    <property type="match status" value="2"/>
</dbReference>
<evidence type="ECO:0000256" key="1">
    <source>
        <dbReference type="PROSITE-ProRule" id="PRU00339"/>
    </source>
</evidence>
<comment type="caution">
    <text evidence="2">The sequence shown here is derived from an EMBL/GenBank/DDBJ whole genome shotgun (WGS) entry which is preliminary data.</text>
</comment>
<reference evidence="2 3" key="1">
    <citation type="submission" date="2019-08" db="EMBL/GenBank/DDBJ databases">
        <title>Sphingorhabdus soil sp. nov., isolated from arctic soil.</title>
        <authorList>
            <person name="Liu Y."/>
        </authorList>
    </citation>
    <scope>NUCLEOTIDE SEQUENCE [LARGE SCALE GENOMIC DNA]</scope>
    <source>
        <strain evidence="2 3">D-2Q-5-6</strain>
    </source>
</reference>
<dbReference type="SMART" id="SM00028">
    <property type="entry name" value="TPR"/>
    <property type="match status" value="2"/>
</dbReference>
<sequence length="178" mass="18429">MTRPLDLTWETIMRFTPAAFGAALILATVSTASLGAPPAEPIKPGSIALAEAGHAALVAGRTDEANDLYVSALAVDPRNAAAYVALGQIAEAENLNGSAIRYYRDALALAPDNRDAIAGEGSALAEKGAIDRARESLARLKKLCRTNCPQVATLERAIAAGPRPEAVAVKPAGDTQKN</sequence>
<evidence type="ECO:0000313" key="3">
    <source>
        <dbReference type="Proteomes" id="UP000321129"/>
    </source>
</evidence>
<dbReference type="SUPFAM" id="SSF48452">
    <property type="entry name" value="TPR-like"/>
    <property type="match status" value="1"/>
</dbReference>
<dbReference type="InterPro" id="IPR011990">
    <property type="entry name" value="TPR-like_helical_dom_sf"/>
</dbReference>
<name>A0A5C6UB51_9SPHN</name>
<dbReference type="Gene3D" id="1.25.40.10">
    <property type="entry name" value="Tetratricopeptide repeat domain"/>
    <property type="match status" value="1"/>
</dbReference>
<proteinExistence type="predicted"/>
<gene>
    <name evidence="2" type="ORF">FSZ31_08255</name>
</gene>
<organism evidence="2 3">
    <name type="scientific">Flavisphingopyxis soli</name>
    <dbReference type="NCBI Taxonomy" id="2601267"/>
    <lineage>
        <taxon>Bacteria</taxon>
        <taxon>Pseudomonadati</taxon>
        <taxon>Pseudomonadota</taxon>
        <taxon>Alphaproteobacteria</taxon>
        <taxon>Sphingomonadales</taxon>
        <taxon>Sphingopyxidaceae</taxon>
        <taxon>Flavisphingopyxis</taxon>
    </lineage>
</organism>
<accession>A0A5C6UB51</accession>
<dbReference type="EMBL" id="VOPY01000002">
    <property type="protein sequence ID" value="TXC68938.1"/>
    <property type="molecule type" value="Genomic_DNA"/>
</dbReference>
<keyword evidence="3" id="KW-1185">Reference proteome</keyword>
<dbReference type="Proteomes" id="UP000321129">
    <property type="component" value="Unassembled WGS sequence"/>
</dbReference>
<keyword evidence="1" id="KW-0802">TPR repeat</keyword>